<protein>
    <submittedName>
        <fullName evidence="9">Cobalamin import system permease protein BtuC</fullName>
    </submittedName>
</protein>
<dbReference type="EMBL" id="CAADRN010000092">
    <property type="protein sequence ID" value="VFU12656.1"/>
    <property type="molecule type" value="Genomic_DNA"/>
</dbReference>
<dbReference type="PANTHER" id="PTHR30472:SF25">
    <property type="entry name" value="ABC TRANSPORTER PERMEASE PROTEIN MJ0876-RELATED"/>
    <property type="match status" value="1"/>
</dbReference>
<feature type="transmembrane region" description="Helical" evidence="8">
    <location>
        <begin position="32"/>
        <end position="53"/>
    </location>
</feature>
<feature type="transmembrane region" description="Helical" evidence="8">
    <location>
        <begin position="223"/>
        <end position="241"/>
    </location>
</feature>
<dbReference type="Pfam" id="PF01032">
    <property type="entry name" value="FecCD"/>
    <property type="match status" value="1"/>
</dbReference>
<evidence type="ECO:0000256" key="4">
    <source>
        <dbReference type="ARBA" id="ARBA00022475"/>
    </source>
</evidence>
<evidence type="ECO:0000313" key="9">
    <source>
        <dbReference type="EMBL" id="VFU12656.1"/>
    </source>
</evidence>
<gene>
    <name evidence="9" type="ORF">SCFA_1810009</name>
</gene>
<evidence type="ECO:0000256" key="3">
    <source>
        <dbReference type="ARBA" id="ARBA00022448"/>
    </source>
</evidence>
<reference evidence="9" key="1">
    <citation type="submission" date="2019-03" db="EMBL/GenBank/DDBJ databases">
        <authorList>
            <person name="Hao L."/>
        </authorList>
    </citation>
    <scope>NUCLEOTIDE SEQUENCE</scope>
</reference>
<comment type="similarity">
    <text evidence="2">Belongs to the binding-protein-dependent transport system permease family. FecCD subfamily.</text>
</comment>
<evidence type="ECO:0000256" key="2">
    <source>
        <dbReference type="ARBA" id="ARBA00007935"/>
    </source>
</evidence>
<dbReference type="InterPro" id="IPR000522">
    <property type="entry name" value="ABC_transptr_permease_BtuC"/>
</dbReference>
<comment type="subcellular location">
    <subcellularLocation>
        <location evidence="1">Cell membrane</location>
        <topology evidence="1">Multi-pass membrane protein</topology>
    </subcellularLocation>
</comment>
<dbReference type="FunFam" id="1.10.3470.10:FF:000001">
    <property type="entry name" value="Vitamin B12 ABC transporter permease BtuC"/>
    <property type="match status" value="1"/>
</dbReference>
<feature type="transmembrane region" description="Helical" evidence="8">
    <location>
        <begin position="6"/>
        <end position="25"/>
    </location>
</feature>
<dbReference type="CDD" id="cd06550">
    <property type="entry name" value="TM_ABC_iron-siderophores_like"/>
    <property type="match status" value="1"/>
</dbReference>
<accession>A0A485LW49</accession>
<feature type="transmembrane region" description="Helical" evidence="8">
    <location>
        <begin position="194"/>
        <end position="217"/>
    </location>
</feature>
<sequence length="249" mass="25499">MADPYILGISSGAALGATAAMLFGLGMHTLGVFALPLTAFAGAVATAITVYNVARVGGRTPVSTLILAGIAVGSFLSAVTSYFMITSGQNIHQVVFWLMGGLAGRGWDHVLVLLPYIVAGLAVMLLNVRKLNVMLLGDEPAQHLGVDVERLKQVLLGAATLTAAAAVAVSGVIGFVGLIIPHAVRLVVGPDHRVLLPAATLAGAIFLTAADTLARVAAAPGEIPVGVITALCGGPFFIYLLRKKKEPGF</sequence>
<dbReference type="GO" id="GO:0022857">
    <property type="term" value="F:transmembrane transporter activity"/>
    <property type="evidence" value="ECO:0007669"/>
    <property type="project" value="InterPro"/>
</dbReference>
<dbReference type="AlphaFoldDB" id="A0A485LW49"/>
<dbReference type="PANTHER" id="PTHR30472">
    <property type="entry name" value="FERRIC ENTEROBACTIN TRANSPORT SYSTEM PERMEASE PROTEIN"/>
    <property type="match status" value="1"/>
</dbReference>
<evidence type="ECO:0000256" key="6">
    <source>
        <dbReference type="ARBA" id="ARBA00022989"/>
    </source>
</evidence>
<evidence type="ECO:0000256" key="7">
    <source>
        <dbReference type="ARBA" id="ARBA00023136"/>
    </source>
</evidence>
<keyword evidence="3" id="KW-0813">Transport</keyword>
<dbReference type="Gene3D" id="1.10.3470.10">
    <property type="entry name" value="ABC transporter involved in vitamin B12 uptake, BtuC"/>
    <property type="match status" value="1"/>
</dbReference>
<dbReference type="InterPro" id="IPR037294">
    <property type="entry name" value="ABC_BtuC-like"/>
</dbReference>
<evidence type="ECO:0000256" key="5">
    <source>
        <dbReference type="ARBA" id="ARBA00022692"/>
    </source>
</evidence>
<feature type="transmembrane region" description="Helical" evidence="8">
    <location>
        <begin position="154"/>
        <end position="182"/>
    </location>
</feature>
<dbReference type="GO" id="GO:0005886">
    <property type="term" value="C:plasma membrane"/>
    <property type="evidence" value="ECO:0007669"/>
    <property type="project" value="UniProtKB-SubCell"/>
</dbReference>
<dbReference type="SUPFAM" id="SSF81345">
    <property type="entry name" value="ABC transporter involved in vitamin B12 uptake, BtuC"/>
    <property type="match status" value="1"/>
</dbReference>
<feature type="transmembrane region" description="Helical" evidence="8">
    <location>
        <begin position="65"/>
        <end position="85"/>
    </location>
</feature>
<keyword evidence="5 8" id="KW-0812">Transmembrane</keyword>
<keyword evidence="4" id="KW-1003">Cell membrane</keyword>
<organism evidence="9">
    <name type="scientific">anaerobic digester metagenome</name>
    <dbReference type="NCBI Taxonomy" id="1263854"/>
    <lineage>
        <taxon>unclassified sequences</taxon>
        <taxon>metagenomes</taxon>
        <taxon>ecological metagenomes</taxon>
    </lineage>
</organism>
<feature type="transmembrane region" description="Helical" evidence="8">
    <location>
        <begin position="106"/>
        <end position="126"/>
    </location>
</feature>
<keyword evidence="7 8" id="KW-0472">Membrane</keyword>
<evidence type="ECO:0000256" key="1">
    <source>
        <dbReference type="ARBA" id="ARBA00004651"/>
    </source>
</evidence>
<proteinExistence type="inferred from homology"/>
<evidence type="ECO:0000256" key="8">
    <source>
        <dbReference type="SAM" id="Phobius"/>
    </source>
</evidence>
<name>A0A485LW49_9ZZZZ</name>
<keyword evidence="6 8" id="KW-1133">Transmembrane helix</keyword>